<gene>
    <name evidence="1" type="ORF">QAD02_023463</name>
</gene>
<protein>
    <submittedName>
        <fullName evidence="1">Uncharacterized protein</fullName>
    </submittedName>
</protein>
<keyword evidence="2" id="KW-1185">Reference proteome</keyword>
<dbReference type="Proteomes" id="UP001239111">
    <property type="component" value="Chromosome 1"/>
</dbReference>
<organism evidence="1 2">
    <name type="scientific">Eretmocerus hayati</name>
    <dbReference type="NCBI Taxonomy" id="131215"/>
    <lineage>
        <taxon>Eukaryota</taxon>
        <taxon>Metazoa</taxon>
        <taxon>Ecdysozoa</taxon>
        <taxon>Arthropoda</taxon>
        <taxon>Hexapoda</taxon>
        <taxon>Insecta</taxon>
        <taxon>Pterygota</taxon>
        <taxon>Neoptera</taxon>
        <taxon>Endopterygota</taxon>
        <taxon>Hymenoptera</taxon>
        <taxon>Apocrita</taxon>
        <taxon>Proctotrupomorpha</taxon>
        <taxon>Chalcidoidea</taxon>
        <taxon>Aphelinidae</taxon>
        <taxon>Aphelininae</taxon>
        <taxon>Eretmocerus</taxon>
    </lineage>
</organism>
<evidence type="ECO:0000313" key="2">
    <source>
        <dbReference type="Proteomes" id="UP001239111"/>
    </source>
</evidence>
<reference evidence="1" key="1">
    <citation type="submission" date="2023-04" db="EMBL/GenBank/DDBJ databases">
        <title>A chromosome-level genome assembly of the parasitoid wasp Eretmocerus hayati.</title>
        <authorList>
            <person name="Zhong Y."/>
            <person name="Liu S."/>
            <person name="Liu Y."/>
        </authorList>
    </citation>
    <scope>NUCLEOTIDE SEQUENCE</scope>
    <source>
        <strain evidence="1">ZJU_SS_LIU_2023</strain>
    </source>
</reference>
<proteinExistence type="predicted"/>
<name>A0ACC2PVN1_9HYME</name>
<dbReference type="EMBL" id="CM056741">
    <property type="protein sequence ID" value="KAJ8687669.1"/>
    <property type="molecule type" value="Genomic_DNA"/>
</dbReference>
<accession>A0ACC2PVN1</accession>
<sequence>MSLNLWHIKLVSASNLVKVSSIQIGNSLLSTMKILVALSCLSAMAMAMPEAKPGPPVAILSPSPASLGLGDSPEAALVRHEQAAGLVNERLAQTRENLRNAGILLPPQPLSTATAAPRLYDTPEVAYARANLARAVRAAEVARNLGYAAAAP</sequence>
<evidence type="ECO:0000313" key="1">
    <source>
        <dbReference type="EMBL" id="KAJ8687669.1"/>
    </source>
</evidence>
<comment type="caution">
    <text evidence="1">The sequence shown here is derived from an EMBL/GenBank/DDBJ whole genome shotgun (WGS) entry which is preliminary data.</text>
</comment>